<dbReference type="Pfam" id="PF04760">
    <property type="entry name" value="IF2_N"/>
    <property type="match status" value="2"/>
</dbReference>
<feature type="region of interest" description="Disordered" evidence="13">
    <location>
        <begin position="34"/>
        <end position="108"/>
    </location>
</feature>
<organism evidence="15 16">
    <name type="scientific">Isachenkonia alkalipeptolytica</name>
    <dbReference type="NCBI Taxonomy" id="2565777"/>
    <lineage>
        <taxon>Bacteria</taxon>
        <taxon>Bacillati</taxon>
        <taxon>Bacillota</taxon>
        <taxon>Clostridia</taxon>
        <taxon>Eubacteriales</taxon>
        <taxon>Clostridiaceae</taxon>
        <taxon>Isachenkonia</taxon>
    </lineage>
</organism>
<evidence type="ECO:0000256" key="12">
    <source>
        <dbReference type="RuleBase" id="RU000645"/>
    </source>
</evidence>
<dbReference type="GO" id="GO:0003924">
    <property type="term" value="F:GTPase activity"/>
    <property type="evidence" value="ECO:0007669"/>
    <property type="project" value="UniProtKB-UniRule"/>
</dbReference>
<dbReference type="SUPFAM" id="SSF50447">
    <property type="entry name" value="Translation proteins"/>
    <property type="match status" value="2"/>
</dbReference>
<dbReference type="Pfam" id="PF00009">
    <property type="entry name" value="GTP_EFTU"/>
    <property type="match status" value="1"/>
</dbReference>
<dbReference type="Pfam" id="PF22042">
    <property type="entry name" value="EF-G_D2"/>
    <property type="match status" value="1"/>
</dbReference>
<dbReference type="InterPro" id="IPR053905">
    <property type="entry name" value="EF-G-like_DII"/>
</dbReference>
<sequence>MSKIRVYELAKKLDMSSKELISKLEELSIEVNSHMSSLEEEEVNIIEELFAKPEETPKKEEEKKPEEPKKTNKKAKKKKLSKKEQKKQRHQETQQKKEKTEDKSEGKNEVDDIIELEEKIIVKDLAEKLDKNPNEIIGKLVQLGIMAAINQEIDFETAELIAEEYGIEVSLKESEEEKVEDPEELLDFEIEEDDPKDLEFRSPVISVMGHVDHGKTTLLDAIRKTKHVDTEAGGITQHIGASEIAINDQKIVFLDTPGHEAFTSMRARGAKATDIAILVVAADDGVMPQTIEAINHARAAEIPMIVAINKIDKPGANADRVKQELTEHNVVIEDWGGDVIAVEVSAIEGSGIDQLLETILLVAEMEELKANPNRKALGIVVEANLDKGRGAVATVLVKNGTLNIGDNVVVGLASGKVRAMINDSGKRLKKAGPATAVEITGLSEVPKAGDKLIVVDDEKMARNIAAKRQSKVKLDKVKSDKRVSLEDLYDRMKEGELKELNIIVKADVQGSVEAVKQSLSKLTNEEVVIKPIHGGVGAITETDVMLASASNAIIIGFNVRPTSSATAIAKKEEVDLRTYRIIYQAIEDIENAMEGMLDPEFKEVDLGKVEVRATFKVPNAGMIAGCYVLEGKITRNAKIRLVRDGIVVHEGEIDSLKRFKDDAKEVVKGFECGVGIENFNDVKEGDIIEAYEIQEVERKLKK</sequence>
<dbReference type="InterPro" id="IPR027417">
    <property type="entry name" value="P-loop_NTPase"/>
</dbReference>
<evidence type="ECO:0000313" key="16">
    <source>
        <dbReference type="Proteomes" id="UP000449710"/>
    </source>
</evidence>
<dbReference type="SUPFAM" id="SSF52156">
    <property type="entry name" value="Initiation factor IF2/eIF5b, domain 3"/>
    <property type="match status" value="1"/>
</dbReference>
<comment type="subcellular location">
    <subcellularLocation>
        <location evidence="1 10 12">Cytoplasm</location>
    </subcellularLocation>
</comment>
<dbReference type="InterPro" id="IPR005225">
    <property type="entry name" value="Small_GTP-bd"/>
</dbReference>
<dbReference type="FunFam" id="3.40.50.300:FF:000019">
    <property type="entry name" value="Translation initiation factor IF-2"/>
    <property type="match status" value="1"/>
</dbReference>
<dbReference type="NCBIfam" id="TIGR00487">
    <property type="entry name" value="IF-2"/>
    <property type="match status" value="1"/>
</dbReference>
<comment type="caution">
    <text evidence="15">The sequence shown here is derived from an EMBL/GenBank/DDBJ whole genome shotgun (WGS) entry which is preliminary data.</text>
</comment>
<feature type="compositionally biased region" description="Basic and acidic residues" evidence="13">
    <location>
        <begin position="49"/>
        <end position="70"/>
    </location>
</feature>
<dbReference type="Pfam" id="PF11987">
    <property type="entry name" value="IF-2"/>
    <property type="match status" value="1"/>
</dbReference>
<dbReference type="GO" id="GO:0003743">
    <property type="term" value="F:translation initiation factor activity"/>
    <property type="evidence" value="ECO:0007669"/>
    <property type="project" value="UniProtKB-UniRule"/>
</dbReference>
<dbReference type="InterPro" id="IPR036925">
    <property type="entry name" value="TIF_IF2_dom3_sf"/>
</dbReference>
<accession>A0AA44BD65</accession>
<evidence type="ECO:0000256" key="13">
    <source>
        <dbReference type="SAM" id="MobiDB-lite"/>
    </source>
</evidence>
<dbReference type="PROSITE" id="PS01176">
    <property type="entry name" value="IF2"/>
    <property type="match status" value="1"/>
</dbReference>
<feature type="compositionally biased region" description="Basic and acidic residues" evidence="13">
    <location>
        <begin position="90"/>
        <end position="108"/>
    </location>
</feature>
<keyword evidence="6 10" id="KW-0547">Nucleotide-binding</keyword>
<feature type="domain" description="Tr-type G" evidence="14">
    <location>
        <begin position="200"/>
        <end position="369"/>
    </location>
</feature>
<dbReference type="SUPFAM" id="SSF52540">
    <property type="entry name" value="P-loop containing nucleoside triphosphate hydrolases"/>
    <property type="match status" value="1"/>
</dbReference>
<evidence type="ECO:0000256" key="5">
    <source>
        <dbReference type="ARBA" id="ARBA00022540"/>
    </source>
</evidence>
<evidence type="ECO:0000256" key="10">
    <source>
        <dbReference type="HAMAP-Rule" id="MF_00100"/>
    </source>
</evidence>
<dbReference type="CDD" id="cd03692">
    <property type="entry name" value="mtIF2_IVc"/>
    <property type="match status" value="1"/>
</dbReference>
<dbReference type="InterPro" id="IPR023115">
    <property type="entry name" value="TIF_IF2_dom3"/>
</dbReference>
<dbReference type="RefSeq" id="WP_160719187.1">
    <property type="nucleotide sequence ID" value="NZ_SUMG01000003.1"/>
</dbReference>
<keyword evidence="7 10" id="KW-0648">Protein biosynthesis</keyword>
<comment type="similarity">
    <text evidence="2 10 11">Belongs to the TRAFAC class translation factor GTPase superfamily. Classic translation factor GTPase family. IF-2 subfamily.</text>
</comment>
<dbReference type="Gene3D" id="3.40.50.300">
    <property type="entry name" value="P-loop containing nucleotide triphosphate hydrolases"/>
    <property type="match status" value="1"/>
</dbReference>
<dbReference type="GO" id="GO:0005829">
    <property type="term" value="C:cytosol"/>
    <property type="evidence" value="ECO:0007669"/>
    <property type="project" value="TreeGrafter"/>
</dbReference>
<dbReference type="PANTHER" id="PTHR43381">
    <property type="entry name" value="TRANSLATION INITIATION FACTOR IF-2-RELATED"/>
    <property type="match status" value="1"/>
</dbReference>
<dbReference type="InterPro" id="IPR009000">
    <property type="entry name" value="Transl_B-barrel_sf"/>
</dbReference>
<dbReference type="AlphaFoldDB" id="A0AA44BD65"/>
<feature type="binding site" evidence="10">
    <location>
        <begin position="255"/>
        <end position="259"/>
    </location>
    <ligand>
        <name>GTP</name>
        <dbReference type="ChEBI" id="CHEBI:37565"/>
    </ligand>
</feature>
<keyword evidence="4 10" id="KW-0963">Cytoplasm</keyword>
<dbReference type="InterPro" id="IPR000795">
    <property type="entry name" value="T_Tr_GTP-bd_dom"/>
</dbReference>
<dbReference type="CDD" id="cd01887">
    <property type="entry name" value="IF2_eIF5B"/>
    <property type="match status" value="1"/>
</dbReference>
<dbReference type="InterPro" id="IPR006847">
    <property type="entry name" value="IF2_N"/>
</dbReference>
<feature type="binding site" evidence="10">
    <location>
        <begin position="309"/>
        <end position="312"/>
    </location>
    <ligand>
        <name>GTP</name>
        <dbReference type="ChEBI" id="CHEBI:37565"/>
    </ligand>
</feature>
<evidence type="ECO:0000256" key="9">
    <source>
        <dbReference type="ARBA" id="ARBA00025162"/>
    </source>
</evidence>
<feature type="region of interest" description="G-domain" evidence="10">
    <location>
        <begin position="203"/>
        <end position="351"/>
    </location>
</feature>
<name>A0AA44BD65_9CLOT</name>
<dbReference type="Gene3D" id="2.40.30.10">
    <property type="entry name" value="Translation factors"/>
    <property type="match status" value="2"/>
</dbReference>
<proteinExistence type="inferred from homology"/>
<evidence type="ECO:0000256" key="3">
    <source>
        <dbReference type="ARBA" id="ARBA00020675"/>
    </source>
</evidence>
<evidence type="ECO:0000256" key="7">
    <source>
        <dbReference type="ARBA" id="ARBA00022917"/>
    </source>
</evidence>
<evidence type="ECO:0000256" key="11">
    <source>
        <dbReference type="RuleBase" id="RU000644"/>
    </source>
</evidence>
<protein>
    <recommendedName>
        <fullName evidence="3 10">Translation initiation factor IF-2</fullName>
    </recommendedName>
</protein>
<evidence type="ECO:0000256" key="8">
    <source>
        <dbReference type="ARBA" id="ARBA00023134"/>
    </source>
</evidence>
<evidence type="ECO:0000259" key="14">
    <source>
        <dbReference type="PROSITE" id="PS51722"/>
    </source>
</evidence>
<dbReference type="FunFam" id="2.40.30.10:FF:000008">
    <property type="entry name" value="Translation initiation factor IF-2"/>
    <property type="match status" value="1"/>
</dbReference>
<keyword evidence="5 10" id="KW-0396">Initiation factor</keyword>
<dbReference type="Pfam" id="PF03144">
    <property type="entry name" value="GTP_EFTU_D2"/>
    <property type="match status" value="1"/>
</dbReference>
<dbReference type="Gene3D" id="1.10.10.2480">
    <property type="match status" value="1"/>
</dbReference>
<dbReference type="InterPro" id="IPR044145">
    <property type="entry name" value="IF2_II"/>
</dbReference>
<evidence type="ECO:0000256" key="6">
    <source>
        <dbReference type="ARBA" id="ARBA00022741"/>
    </source>
</evidence>
<dbReference type="GO" id="GO:0005525">
    <property type="term" value="F:GTP binding"/>
    <property type="evidence" value="ECO:0007669"/>
    <property type="project" value="UniProtKB-KW"/>
</dbReference>
<keyword evidence="16" id="KW-1185">Reference proteome</keyword>
<dbReference type="Gene3D" id="3.40.50.10050">
    <property type="entry name" value="Translation initiation factor IF- 2, domain 3"/>
    <property type="match status" value="1"/>
</dbReference>
<dbReference type="PROSITE" id="PS51722">
    <property type="entry name" value="G_TR_2"/>
    <property type="match status" value="1"/>
</dbReference>
<dbReference type="HAMAP" id="MF_00100_B">
    <property type="entry name" value="IF_2_B"/>
    <property type="match status" value="1"/>
</dbReference>
<dbReference type="CDD" id="cd03702">
    <property type="entry name" value="IF2_mtIF2_II"/>
    <property type="match status" value="1"/>
</dbReference>
<evidence type="ECO:0000313" key="15">
    <source>
        <dbReference type="EMBL" id="NBG87612.1"/>
    </source>
</evidence>
<dbReference type="InterPro" id="IPR015760">
    <property type="entry name" value="TIF_IF2"/>
</dbReference>
<evidence type="ECO:0000256" key="1">
    <source>
        <dbReference type="ARBA" id="ARBA00004496"/>
    </source>
</evidence>
<evidence type="ECO:0000256" key="4">
    <source>
        <dbReference type="ARBA" id="ARBA00022490"/>
    </source>
</evidence>
<dbReference type="FunFam" id="2.40.30.10:FF:000007">
    <property type="entry name" value="Translation initiation factor IF-2"/>
    <property type="match status" value="1"/>
</dbReference>
<dbReference type="InterPro" id="IPR004161">
    <property type="entry name" value="EFTu-like_2"/>
</dbReference>
<dbReference type="FunFam" id="3.40.50.10050:FF:000001">
    <property type="entry name" value="Translation initiation factor IF-2"/>
    <property type="match status" value="1"/>
</dbReference>
<dbReference type="NCBIfam" id="TIGR00231">
    <property type="entry name" value="small_GTP"/>
    <property type="match status" value="1"/>
</dbReference>
<gene>
    <name evidence="10 15" type="primary">infB</name>
    <name evidence="15" type="ORF">ISALK_03775</name>
</gene>
<comment type="function">
    <text evidence="9 10 11">One of the essential components for the initiation of protein synthesis. Protects formylmethionyl-tRNA from spontaneous hydrolysis and promotes its binding to the 30S ribosomal subunits. Also involved in the hydrolysis of GTP during the formation of the 70S ribosomal complex.</text>
</comment>
<keyword evidence="8 10" id="KW-0342">GTP-binding</keyword>
<evidence type="ECO:0000256" key="2">
    <source>
        <dbReference type="ARBA" id="ARBA00007733"/>
    </source>
</evidence>
<dbReference type="Proteomes" id="UP000449710">
    <property type="component" value="Unassembled WGS sequence"/>
</dbReference>
<reference evidence="15 16" key="1">
    <citation type="submission" date="2019-04" db="EMBL/GenBank/DDBJ databases">
        <title>Isachenkonia alkalipeptolytica gen. nov. sp. nov. a new anaerobic, alkiliphilic organothrophic bacterium capable to reduce synthesized ferrihydrite isolated from a soda lake.</title>
        <authorList>
            <person name="Toshchakov S.V."/>
            <person name="Zavarzina D.G."/>
            <person name="Zhilina T.N."/>
            <person name="Kostrikina N.A."/>
            <person name="Kublanov I.V."/>
        </authorList>
    </citation>
    <scope>NUCLEOTIDE SEQUENCE [LARGE SCALE GENOMIC DNA]</scope>
    <source>
        <strain evidence="15 16">Z-1701</strain>
    </source>
</reference>
<dbReference type="PANTHER" id="PTHR43381:SF5">
    <property type="entry name" value="TR-TYPE G DOMAIN-CONTAINING PROTEIN"/>
    <property type="match status" value="1"/>
</dbReference>
<feature type="binding site" evidence="10">
    <location>
        <begin position="209"/>
        <end position="216"/>
    </location>
    <ligand>
        <name>GTP</name>
        <dbReference type="ChEBI" id="CHEBI:37565"/>
    </ligand>
</feature>
<feature type="compositionally biased region" description="Basic residues" evidence="13">
    <location>
        <begin position="71"/>
        <end position="89"/>
    </location>
</feature>
<dbReference type="EMBL" id="SUMG01000003">
    <property type="protein sequence ID" value="NBG87612.1"/>
    <property type="molecule type" value="Genomic_DNA"/>
</dbReference>
<dbReference type="InterPro" id="IPR000178">
    <property type="entry name" value="TF_IF2_bacterial-like"/>
</dbReference>